<dbReference type="AlphaFoldDB" id="A0A0R1R5Z5"/>
<sequence length="137" mass="15425">MFATLAVSKCLSLPELMPLYEQGTRLISNDPMIAWPDRFFRGIDQALINAIKLDDAEAKLVVPQLSWLLTLATDVPAGWQAAGSWLIVMAILDPTAKRFAAVRQYLHRTLNVGHLDVFNALHAAWQDHIPSQWFDQD</sequence>
<gene>
    <name evidence="1" type="ORF">FD01_GL002234</name>
</gene>
<keyword evidence="2" id="KW-1185">Reference proteome</keyword>
<dbReference type="EMBL" id="AZEU01000033">
    <property type="protein sequence ID" value="KRL52511.1"/>
    <property type="molecule type" value="Genomic_DNA"/>
</dbReference>
<proteinExistence type="predicted"/>
<name>A0A0R1R5Z5_9LACO</name>
<evidence type="ECO:0000313" key="1">
    <source>
        <dbReference type="EMBL" id="KRL52511.1"/>
    </source>
</evidence>
<protein>
    <submittedName>
        <fullName evidence="1">Uncharacterized protein</fullName>
    </submittedName>
</protein>
<reference evidence="1 2" key="1">
    <citation type="journal article" date="2015" name="Genome Announc.">
        <title>Expanding the biotechnology potential of lactobacilli through comparative genomics of 213 strains and associated genera.</title>
        <authorList>
            <person name="Sun Z."/>
            <person name="Harris H.M."/>
            <person name="McCann A."/>
            <person name="Guo C."/>
            <person name="Argimon S."/>
            <person name="Zhang W."/>
            <person name="Yang X."/>
            <person name="Jeffery I.B."/>
            <person name="Cooney J.C."/>
            <person name="Kagawa T.F."/>
            <person name="Liu W."/>
            <person name="Song Y."/>
            <person name="Salvetti E."/>
            <person name="Wrobel A."/>
            <person name="Rasinkangas P."/>
            <person name="Parkhill J."/>
            <person name="Rea M.C."/>
            <person name="O'Sullivan O."/>
            <person name="Ritari J."/>
            <person name="Douillard F.P."/>
            <person name="Paul Ross R."/>
            <person name="Yang R."/>
            <person name="Briner A.E."/>
            <person name="Felis G.E."/>
            <person name="de Vos W.M."/>
            <person name="Barrangou R."/>
            <person name="Klaenhammer T.R."/>
            <person name="Caufield P.W."/>
            <person name="Cui Y."/>
            <person name="Zhang H."/>
            <person name="O'Toole P.W."/>
        </authorList>
    </citation>
    <scope>NUCLEOTIDE SEQUENCE [LARGE SCALE GENOMIC DNA]</scope>
    <source>
        <strain evidence="1 2">DSM 13343</strain>
    </source>
</reference>
<comment type="caution">
    <text evidence="1">The sequence shown here is derived from an EMBL/GenBank/DDBJ whole genome shotgun (WGS) entry which is preliminary data.</text>
</comment>
<accession>A0A0R1R5Z5</accession>
<dbReference type="Proteomes" id="UP000051790">
    <property type="component" value="Unassembled WGS sequence"/>
</dbReference>
<dbReference type="PATRIC" id="fig|1423769.4.peg.2411"/>
<organism evidence="1 2">
    <name type="scientific">Lacticaseibacillus manihotivorans DSM 13343 = JCM 12514</name>
    <dbReference type="NCBI Taxonomy" id="1423769"/>
    <lineage>
        <taxon>Bacteria</taxon>
        <taxon>Bacillati</taxon>
        <taxon>Bacillota</taxon>
        <taxon>Bacilli</taxon>
        <taxon>Lactobacillales</taxon>
        <taxon>Lactobacillaceae</taxon>
        <taxon>Lacticaseibacillus</taxon>
    </lineage>
</organism>
<evidence type="ECO:0000313" key="2">
    <source>
        <dbReference type="Proteomes" id="UP000051790"/>
    </source>
</evidence>